<sequence length="124" mass="14211">MTRTTPEMAPPLQAAAPHQRRMFDPQHQIWRAPGPHTRRVFSRIGFRTWSLLAQKLRPNLRRSRISGLGVPNPSRNAAFQALWSQYSSQKICSCNLISENSVATRHSARQLTQLCLSCDWTPFK</sequence>
<dbReference type="Proteomes" id="UP000499080">
    <property type="component" value="Unassembled WGS sequence"/>
</dbReference>
<organism evidence="2 3">
    <name type="scientific">Araneus ventricosus</name>
    <name type="common">Orbweaver spider</name>
    <name type="synonym">Epeira ventricosa</name>
    <dbReference type="NCBI Taxonomy" id="182803"/>
    <lineage>
        <taxon>Eukaryota</taxon>
        <taxon>Metazoa</taxon>
        <taxon>Ecdysozoa</taxon>
        <taxon>Arthropoda</taxon>
        <taxon>Chelicerata</taxon>
        <taxon>Arachnida</taxon>
        <taxon>Araneae</taxon>
        <taxon>Araneomorphae</taxon>
        <taxon>Entelegynae</taxon>
        <taxon>Araneoidea</taxon>
        <taxon>Araneidae</taxon>
        <taxon>Araneus</taxon>
    </lineage>
</organism>
<evidence type="ECO:0000256" key="1">
    <source>
        <dbReference type="SAM" id="MobiDB-lite"/>
    </source>
</evidence>
<gene>
    <name evidence="2" type="ORF">AVEN_207391_1</name>
</gene>
<keyword evidence="3" id="KW-1185">Reference proteome</keyword>
<evidence type="ECO:0000313" key="3">
    <source>
        <dbReference type="Proteomes" id="UP000499080"/>
    </source>
</evidence>
<dbReference type="EMBL" id="BGPR01006146">
    <property type="protein sequence ID" value="GBN16405.1"/>
    <property type="molecule type" value="Genomic_DNA"/>
</dbReference>
<reference evidence="2 3" key="1">
    <citation type="journal article" date="2019" name="Sci. Rep.">
        <title>Orb-weaving spider Araneus ventricosus genome elucidates the spidroin gene catalogue.</title>
        <authorList>
            <person name="Kono N."/>
            <person name="Nakamura H."/>
            <person name="Ohtoshi R."/>
            <person name="Moran D.A.P."/>
            <person name="Shinohara A."/>
            <person name="Yoshida Y."/>
            <person name="Fujiwara M."/>
            <person name="Mori M."/>
            <person name="Tomita M."/>
            <person name="Arakawa K."/>
        </authorList>
    </citation>
    <scope>NUCLEOTIDE SEQUENCE [LARGE SCALE GENOMIC DNA]</scope>
</reference>
<accession>A0A4Y2LNK9</accession>
<evidence type="ECO:0000313" key="2">
    <source>
        <dbReference type="EMBL" id="GBN16405.1"/>
    </source>
</evidence>
<protein>
    <submittedName>
        <fullName evidence="2">Uncharacterized protein</fullName>
    </submittedName>
</protein>
<proteinExistence type="predicted"/>
<name>A0A4Y2LNK9_ARAVE</name>
<dbReference type="AlphaFoldDB" id="A0A4Y2LNK9"/>
<feature type="region of interest" description="Disordered" evidence="1">
    <location>
        <begin position="1"/>
        <end position="20"/>
    </location>
</feature>
<comment type="caution">
    <text evidence="2">The sequence shown here is derived from an EMBL/GenBank/DDBJ whole genome shotgun (WGS) entry which is preliminary data.</text>
</comment>